<evidence type="ECO:0000313" key="2">
    <source>
        <dbReference type="Proteomes" id="UP000055048"/>
    </source>
</evidence>
<keyword evidence="2" id="KW-1185">Reference proteome</keyword>
<proteinExistence type="predicted"/>
<comment type="caution">
    <text evidence="1">The sequence shown here is derived from an EMBL/GenBank/DDBJ whole genome shotgun (WGS) entry which is preliminary data.</text>
</comment>
<name>A0A0V0T1A3_9BILA</name>
<protein>
    <submittedName>
        <fullName evidence="1">Uncharacterized protein</fullName>
    </submittedName>
</protein>
<organism evidence="1 2">
    <name type="scientific">Trichinella murrelli</name>
    <dbReference type="NCBI Taxonomy" id="144512"/>
    <lineage>
        <taxon>Eukaryota</taxon>
        <taxon>Metazoa</taxon>
        <taxon>Ecdysozoa</taxon>
        <taxon>Nematoda</taxon>
        <taxon>Enoplea</taxon>
        <taxon>Dorylaimia</taxon>
        <taxon>Trichinellida</taxon>
        <taxon>Trichinellidae</taxon>
        <taxon>Trichinella</taxon>
    </lineage>
</organism>
<sequence>MKEKEALHTGGWFTAQQSRDSRRLLQTKIQRCLDMIMKHRCGVRIEAASISGNSNIPLVPLERHVAMIIIQLL</sequence>
<evidence type="ECO:0000313" key="1">
    <source>
        <dbReference type="EMBL" id="KRX32816.1"/>
    </source>
</evidence>
<dbReference type="AlphaFoldDB" id="A0A0V0T1A3"/>
<dbReference type="EMBL" id="JYDJ01001037">
    <property type="protein sequence ID" value="KRX32816.1"/>
    <property type="molecule type" value="Genomic_DNA"/>
</dbReference>
<dbReference type="Proteomes" id="UP000055048">
    <property type="component" value="Unassembled WGS sequence"/>
</dbReference>
<gene>
    <name evidence="1" type="ORF">T05_12567</name>
</gene>
<reference evidence="1 2" key="1">
    <citation type="submission" date="2015-01" db="EMBL/GenBank/DDBJ databases">
        <title>Evolution of Trichinella species and genotypes.</title>
        <authorList>
            <person name="Korhonen P.K."/>
            <person name="Edoardo P."/>
            <person name="Giuseppe L.R."/>
            <person name="Gasser R.B."/>
        </authorList>
    </citation>
    <scope>NUCLEOTIDE SEQUENCE [LARGE SCALE GENOMIC DNA]</scope>
    <source>
        <strain evidence="1">ISS417</strain>
    </source>
</reference>
<accession>A0A0V0T1A3</accession>